<dbReference type="SUPFAM" id="SSF68906">
    <property type="entry name" value="SAP domain"/>
    <property type="match status" value="1"/>
</dbReference>
<reference evidence="4" key="2">
    <citation type="journal article" date="2015" name="Gigascience">
        <title>Reconstructing a comprehensive transcriptome assembly of a white-pupal translocated strain of the pest fruit fly Bactrocera cucurbitae.</title>
        <authorList>
            <person name="Sim S.B."/>
            <person name="Calla B."/>
            <person name="Hall B."/>
            <person name="DeRego T."/>
            <person name="Geib S.M."/>
        </authorList>
    </citation>
    <scope>NUCLEOTIDE SEQUENCE</scope>
</reference>
<dbReference type="InterPro" id="IPR003034">
    <property type="entry name" value="SAP_dom"/>
</dbReference>
<gene>
    <name evidence="4" type="primary">CG3800_1</name>
    <name evidence="4" type="ORF">g.55847</name>
</gene>
<dbReference type="PANTHER" id="PTHR33223:SF6">
    <property type="entry name" value="CCHC-TYPE DOMAIN-CONTAINING PROTEIN"/>
    <property type="match status" value="1"/>
</dbReference>
<dbReference type="Pfam" id="PF00098">
    <property type="entry name" value="zf-CCHC"/>
    <property type="match status" value="1"/>
</dbReference>
<organism evidence="4">
    <name type="scientific">Zeugodacus cucurbitae</name>
    <name type="common">Melon fruit fly</name>
    <name type="synonym">Bactrocera cucurbitae</name>
    <dbReference type="NCBI Taxonomy" id="28588"/>
    <lineage>
        <taxon>Eukaryota</taxon>
        <taxon>Metazoa</taxon>
        <taxon>Ecdysozoa</taxon>
        <taxon>Arthropoda</taxon>
        <taxon>Hexapoda</taxon>
        <taxon>Insecta</taxon>
        <taxon>Pterygota</taxon>
        <taxon>Neoptera</taxon>
        <taxon>Endopterygota</taxon>
        <taxon>Diptera</taxon>
        <taxon>Brachycera</taxon>
        <taxon>Muscomorpha</taxon>
        <taxon>Tephritoidea</taxon>
        <taxon>Tephritidae</taxon>
        <taxon>Zeugodacus</taxon>
        <taxon>Zeugodacus</taxon>
    </lineage>
</organism>
<dbReference type="Gene3D" id="1.10.720.30">
    <property type="entry name" value="SAP domain"/>
    <property type="match status" value="1"/>
</dbReference>
<dbReference type="InterPro" id="IPR036361">
    <property type="entry name" value="SAP_dom_sf"/>
</dbReference>
<evidence type="ECO:0000259" key="2">
    <source>
        <dbReference type="PROSITE" id="PS50158"/>
    </source>
</evidence>
<name>A0A0A1X9Z0_ZEUCU</name>
<feature type="domain" description="CCHC-type" evidence="2">
    <location>
        <begin position="260"/>
        <end position="273"/>
    </location>
</feature>
<dbReference type="InterPro" id="IPR021109">
    <property type="entry name" value="Peptidase_aspartic_dom_sf"/>
</dbReference>
<dbReference type="PANTHER" id="PTHR33223">
    <property type="entry name" value="CCHC-TYPE DOMAIN-CONTAINING PROTEIN"/>
    <property type="match status" value="1"/>
</dbReference>
<dbReference type="Gene3D" id="2.40.70.10">
    <property type="entry name" value="Acid Proteases"/>
    <property type="match status" value="1"/>
</dbReference>
<accession>A0A0A1X9Z0</accession>
<dbReference type="CDD" id="cd00303">
    <property type="entry name" value="retropepsin_like"/>
    <property type="match status" value="1"/>
</dbReference>
<dbReference type="SUPFAM" id="SSF50630">
    <property type="entry name" value="Acid proteases"/>
    <property type="match status" value="1"/>
</dbReference>
<dbReference type="EMBL" id="GBXI01006173">
    <property type="protein sequence ID" value="JAD08119.1"/>
    <property type="molecule type" value="Transcribed_RNA"/>
</dbReference>
<evidence type="ECO:0000259" key="3">
    <source>
        <dbReference type="PROSITE" id="PS50800"/>
    </source>
</evidence>
<dbReference type="Gene3D" id="4.10.60.10">
    <property type="entry name" value="Zinc finger, CCHC-type"/>
    <property type="match status" value="1"/>
</dbReference>
<dbReference type="PROSITE" id="PS50158">
    <property type="entry name" value="ZF_CCHC"/>
    <property type="match status" value="1"/>
</dbReference>
<keyword evidence="1" id="KW-0479">Metal-binding</keyword>
<dbReference type="SUPFAM" id="SSF57756">
    <property type="entry name" value="Retrovirus zinc finger-like domains"/>
    <property type="match status" value="1"/>
</dbReference>
<dbReference type="Pfam" id="PF02037">
    <property type="entry name" value="SAP"/>
    <property type="match status" value="1"/>
</dbReference>
<dbReference type="SMART" id="SM00343">
    <property type="entry name" value="ZnF_C2HC"/>
    <property type="match status" value="2"/>
</dbReference>
<sequence>MDRQTILTFNVRELQQALRELDISVTGRKAELQKRLLLHYGHETITDDRNDESVSSYEDVQDTNFTTAVTPINRSTFTFNDIKESLTQFSGDDNIDIRQWISEFEESAVVVGWNNVQKFIYSKQLLKGAAKLFIRSQRGLVSWELLKQELISEFGKKLSSSEVHNQLRSRKKRVNETFREYLYVLTEISKPLSIDTESLIAYFIEGITDTKLNKAVLYEAKTIEELKEKIKIYEKIHCKPVRSIQNTGNIPYNQKHTKSCFKCGSSTHLIRDCSSQQTKCFKCNGIGHKSFECKSAESIKVKKESDKINVVNVTGKISLPVKIVKVGGLKIDALVDTGCCLCLIRRDVFDKINFDGEVTDDKRTLYGACAKEFSTYGSFVTELEVDDLKFLQQFHITSETAIPYSVFIGTSVLDKVNINIKPEGAKFVKRNNIKPEVEGKSKENRMELLHEFEELCLNVEEYSDNVVIRELVNSYKPQCIEKCLTKMKIVLSDEVPVFQRPRRLSVEDKNFVLQVVK</sequence>
<evidence type="ECO:0000256" key="1">
    <source>
        <dbReference type="PROSITE-ProRule" id="PRU00047"/>
    </source>
</evidence>
<dbReference type="InterPro" id="IPR036875">
    <property type="entry name" value="Znf_CCHC_sf"/>
</dbReference>
<dbReference type="PROSITE" id="PS50800">
    <property type="entry name" value="SAP"/>
    <property type="match status" value="1"/>
</dbReference>
<dbReference type="InterPro" id="IPR001878">
    <property type="entry name" value="Znf_CCHC"/>
</dbReference>
<keyword evidence="1" id="KW-0862">Zinc</keyword>
<dbReference type="GO" id="GO:0003676">
    <property type="term" value="F:nucleic acid binding"/>
    <property type="evidence" value="ECO:0007669"/>
    <property type="project" value="InterPro"/>
</dbReference>
<dbReference type="GO" id="GO:0008270">
    <property type="term" value="F:zinc ion binding"/>
    <property type="evidence" value="ECO:0007669"/>
    <property type="project" value="UniProtKB-KW"/>
</dbReference>
<protein>
    <submittedName>
        <fullName evidence="4">CCHC-type zinc finger protein CG3800</fullName>
    </submittedName>
</protein>
<evidence type="ECO:0000313" key="4">
    <source>
        <dbReference type="EMBL" id="JAD08119.1"/>
    </source>
</evidence>
<dbReference type="SMART" id="SM00513">
    <property type="entry name" value="SAP"/>
    <property type="match status" value="1"/>
</dbReference>
<keyword evidence="1" id="KW-0863">Zinc-finger</keyword>
<feature type="domain" description="SAP" evidence="3">
    <location>
        <begin position="6"/>
        <end position="40"/>
    </location>
</feature>
<reference evidence="4" key="1">
    <citation type="submission" date="2014-11" db="EMBL/GenBank/DDBJ databases">
        <authorList>
            <person name="Geib S."/>
        </authorList>
    </citation>
    <scope>NUCLEOTIDE SEQUENCE</scope>
</reference>
<proteinExistence type="predicted"/>
<dbReference type="AlphaFoldDB" id="A0A0A1X9Z0"/>